<feature type="transmembrane region" description="Helical" evidence="14">
    <location>
        <begin position="219"/>
        <end position="249"/>
    </location>
</feature>
<dbReference type="OrthoDB" id="292747at2759"/>
<comment type="subcellular location">
    <subcellularLocation>
        <location evidence="1 14">Endoplasmic reticulum membrane</location>
        <topology evidence="1 14">Multi-pass membrane protein</topology>
    </subcellularLocation>
</comment>
<keyword evidence="11 14" id="KW-0472">Membrane</keyword>
<dbReference type="Gene3D" id="2.80.10.50">
    <property type="match status" value="1"/>
</dbReference>
<dbReference type="InterPro" id="IPR036300">
    <property type="entry name" value="MIR_dom_sf"/>
</dbReference>
<dbReference type="AlphaFoldDB" id="A0A2G5B1D3"/>
<comment type="pathway">
    <text evidence="2 14">Protein modification; protein glycosylation.</text>
</comment>
<keyword evidence="18" id="KW-1185">Reference proteome</keyword>
<dbReference type="GO" id="GO:0005789">
    <property type="term" value="C:endoplasmic reticulum membrane"/>
    <property type="evidence" value="ECO:0007669"/>
    <property type="project" value="UniProtKB-SubCell"/>
</dbReference>
<dbReference type="EMBL" id="KZ303566">
    <property type="protein sequence ID" value="PIA12823.1"/>
    <property type="molecule type" value="Genomic_DNA"/>
</dbReference>
<evidence type="ECO:0000256" key="5">
    <source>
        <dbReference type="ARBA" id="ARBA00022676"/>
    </source>
</evidence>
<sequence length="739" mass="83953">MASRAQDSTGGGRLRRGKKGDDGFVAYPEAQPHTKTGAPCQRNNWDMRVDGVAVLFVTVLCAFTRLYQIGKRAAVTWDESHFGKFGAYYINRTFYHDVHPPLAKMLIGLSEYLSGHNGTFTFKGRYPPYVNYRFMRCSIALFGVGLAPLAYITCRQLNISRKACVLAALFVVLDNGLCVMSRFVLLDEPLLFFTAAALCAVAGFQNTRNQAFSSAWWRWLLLTGASLGLVASCKWVGFLAVGLVGLYTVEELFSMYARRVPAKLLARHFIARSLCLIAVPLVIYATCFRIHFAILNRSGPGDAKMPPSFQARLRGSPLNRQPFTVAYSSQITLRSMYPGSGLLHSHLHKYPDGSQQQQVTCYGHKDSNNDWTIVNSAGLNVTEDIAEAVRDGDIVSLVHKQSGAVLHSHSTYMAHVTAKDYEVTAYGKPEWKDKNNEWRVEIVSEQSAVQNGELHAITTQFNLRHVATKCLLSAAAVRLPEWGFRQTEVSCSRSSGQSEEESKLWVVEKHVNSRLPKTDMRPIVRSSFLRDFVRLNIEMARSNNALVPDRDKYNHLESDPWTWPLLLYPMRMVGSWMENDIKYYEVGNPLLWWASTVCCILFPLQIVYYFARKQRQLPSAWDSDREFQQFWDSAKLLWGGWALHYLPFFLMGRVTYIHHYLPALYFALLLLAFEIDYCCRRLLSGHKLRIAAVVVWAAAALAVFCWFAPLTFGYAGAMGDLKHRQWLPTWNIYIDRHTM</sequence>
<keyword evidence="10 14" id="KW-1133">Transmembrane helix</keyword>
<dbReference type="PROSITE" id="PS50919">
    <property type="entry name" value="MIR"/>
    <property type="match status" value="3"/>
</dbReference>
<feature type="transmembrane region" description="Helical" evidence="14">
    <location>
        <begin position="590"/>
        <end position="611"/>
    </location>
</feature>
<feature type="transmembrane region" description="Helical" evidence="14">
    <location>
        <begin position="51"/>
        <end position="70"/>
    </location>
</feature>
<keyword evidence="9 14" id="KW-0256">Endoplasmic reticulum</keyword>
<comment type="catalytic activity">
    <reaction evidence="13 14">
        <text>a di-trans,poly-cis-dolichyl beta-D-mannosyl phosphate + L-seryl-[protein] = 3-O-(alpha-D-mannosyl)-L-seryl-[protein] + a di-trans,poly-cis-dolichyl phosphate + H(+)</text>
        <dbReference type="Rhea" id="RHEA:17377"/>
        <dbReference type="Rhea" id="RHEA-COMP:9863"/>
        <dbReference type="Rhea" id="RHEA-COMP:13546"/>
        <dbReference type="Rhea" id="RHEA-COMP:19498"/>
        <dbReference type="Rhea" id="RHEA-COMP:19501"/>
        <dbReference type="ChEBI" id="CHEBI:15378"/>
        <dbReference type="ChEBI" id="CHEBI:29999"/>
        <dbReference type="ChEBI" id="CHEBI:57683"/>
        <dbReference type="ChEBI" id="CHEBI:58211"/>
        <dbReference type="ChEBI" id="CHEBI:137321"/>
        <dbReference type="EC" id="2.4.1.109"/>
    </reaction>
</comment>
<proteinExistence type="inferred from homology"/>
<accession>A0A2G5B1D3</accession>
<evidence type="ECO:0000256" key="2">
    <source>
        <dbReference type="ARBA" id="ARBA00004922"/>
    </source>
</evidence>
<evidence type="ECO:0000256" key="1">
    <source>
        <dbReference type="ARBA" id="ARBA00004477"/>
    </source>
</evidence>
<keyword evidence="5 14" id="KW-0328">Glycosyltransferase</keyword>
<evidence type="ECO:0000256" key="6">
    <source>
        <dbReference type="ARBA" id="ARBA00022679"/>
    </source>
</evidence>
<dbReference type="InterPro" id="IPR003342">
    <property type="entry name" value="ArnT-like_N"/>
</dbReference>
<evidence type="ECO:0000313" key="17">
    <source>
        <dbReference type="EMBL" id="PIA12823.1"/>
    </source>
</evidence>
<protein>
    <recommendedName>
        <fullName evidence="4 14">Dolichyl-phosphate-mannose--protein mannosyltransferase</fullName>
        <ecNumber evidence="4 14">2.4.1.109</ecNumber>
    </recommendedName>
</protein>
<feature type="transmembrane region" description="Helical" evidence="14">
    <location>
        <begin position="164"/>
        <end position="184"/>
    </location>
</feature>
<dbReference type="SMART" id="SM00472">
    <property type="entry name" value="MIR"/>
    <property type="match status" value="3"/>
</dbReference>
<dbReference type="Pfam" id="PF02366">
    <property type="entry name" value="PMT"/>
    <property type="match status" value="1"/>
</dbReference>
<feature type="domain" description="MIR" evidence="16">
    <location>
        <begin position="386"/>
        <end position="443"/>
    </location>
</feature>
<dbReference type="InterPro" id="IPR016093">
    <property type="entry name" value="MIR_motif"/>
</dbReference>
<feature type="domain" description="MIR" evidence="16">
    <location>
        <begin position="322"/>
        <end position="376"/>
    </location>
</feature>
<keyword evidence="8" id="KW-0677">Repeat</keyword>
<dbReference type="InterPro" id="IPR027005">
    <property type="entry name" value="PMT-like"/>
</dbReference>
<evidence type="ECO:0000256" key="11">
    <source>
        <dbReference type="ARBA" id="ARBA00023136"/>
    </source>
</evidence>
<evidence type="ECO:0000256" key="14">
    <source>
        <dbReference type="RuleBase" id="RU367007"/>
    </source>
</evidence>
<feature type="transmembrane region" description="Helical" evidence="14">
    <location>
        <begin position="690"/>
        <end position="712"/>
    </location>
</feature>
<keyword evidence="7 14" id="KW-0812">Transmembrane</keyword>
<dbReference type="Proteomes" id="UP000242474">
    <property type="component" value="Unassembled WGS sequence"/>
</dbReference>
<feature type="domain" description="MIR" evidence="16">
    <location>
        <begin position="446"/>
        <end position="510"/>
    </location>
</feature>
<reference evidence="17 18" key="1">
    <citation type="journal article" date="2015" name="Genome Biol. Evol.">
        <title>Phylogenomic analyses indicate that early fungi evolved digesting cell walls of algal ancestors of land plants.</title>
        <authorList>
            <person name="Chang Y."/>
            <person name="Wang S."/>
            <person name="Sekimoto S."/>
            <person name="Aerts A.L."/>
            <person name="Choi C."/>
            <person name="Clum A."/>
            <person name="LaButti K.M."/>
            <person name="Lindquist E.A."/>
            <person name="Yee Ngan C."/>
            <person name="Ohm R.A."/>
            <person name="Salamov A.A."/>
            <person name="Grigoriev I.V."/>
            <person name="Spatafora J.W."/>
            <person name="Berbee M.L."/>
        </authorList>
    </citation>
    <scope>NUCLEOTIDE SEQUENCE [LARGE SCALE GENOMIC DNA]</scope>
    <source>
        <strain evidence="17 18">NRRL 1564</strain>
    </source>
</reference>
<dbReference type="InterPro" id="IPR032421">
    <property type="entry name" value="PMT_4TMC"/>
</dbReference>
<dbReference type="UniPathway" id="UPA00378"/>
<feature type="transmembrane region" description="Helical" evidence="14">
    <location>
        <begin position="269"/>
        <end position="288"/>
    </location>
</feature>
<dbReference type="Pfam" id="PF02815">
    <property type="entry name" value="MIR"/>
    <property type="match status" value="1"/>
</dbReference>
<evidence type="ECO:0000256" key="3">
    <source>
        <dbReference type="ARBA" id="ARBA00007222"/>
    </source>
</evidence>
<keyword evidence="6 14" id="KW-0808">Transferase</keyword>
<evidence type="ECO:0000256" key="8">
    <source>
        <dbReference type="ARBA" id="ARBA00022737"/>
    </source>
</evidence>
<comment type="similarity">
    <text evidence="3 14">Belongs to the glycosyltransferase 39 family.</text>
</comment>
<evidence type="ECO:0000256" key="7">
    <source>
        <dbReference type="ARBA" id="ARBA00022692"/>
    </source>
</evidence>
<dbReference type="GO" id="GO:0004169">
    <property type="term" value="F:dolichyl-phosphate-mannose-protein mannosyltransferase activity"/>
    <property type="evidence" value="ECO:0007669"/>
    <property type="project" value="UniProtKB-UniRule"/>
</dbReference>
<feature type="transmembrane region" description="Helical" evidence="14">
    <location>
        <begin position="190"/>
        <end position="207"/>
    </location>
</feature>
<evidence type="ECO:0000256" key="15">
    <source>
        <dbReference type="SAM" id="MobiDB-lite"/>
    </source>
</evidence>
<comment type="function">
    <text evidence="14">Transfers mannose from Dol-P-mannose to Ser or Thr residues on proteins.</text>
</comment>
<feature type="transmembrane region" description="Helical" evidence="14">
    <location>
        <begin position="657"/>
        <end position="678"/>
    </location>
</feature>
<evidence type="ECO:0000256" key="12">
    <source>
        <dbReference type="ARBA" id="ARBA00045085"/>
    </source>
</evidence>
<dbReference type="Pfam" id="PF16192">
    <property type="entry name" value="PMT_4TMC"/>
    <property type="match status" value="1"/>
</dbReference>
<organism evidence="17 18">
    <name type="scientific">Coemansia reversa (strain ATCC 12441 / NRRL 1564)</name>
    <dbReference type="NCBI Taxonomy" id="763665"/>
    <lineage>
        <taxon>Eukaryota</taxon>
        <taxon>Fungi</taxon>
        <taxon>Fungi incertae sedis</taxon>
        <taxon>Zoopagomycota</taxon>
        <taxon>Kickxellomycotina</taxon>
        <taxon>Kickxellomycetes</taxon>
        <taxon>Kickxellales</taxon>
        <taxon>Kickxellaceae</taxon>
        <taxon>Coemansia</taxon>
    </lineage>
</organism>
<dbReference type="PANTHER" id="PTHR10050:SF46">
    <property type="entry name" value="PROTEIN O-MANNOSYL-TRANSFERASE 2"/>
    <property type="match status" value="1"/>
</dbReference>
<evidence type="ECO:0000256" key="10">
    <source>
        <dbReference type="ARBA" id="ARBA00022989"/>
    </source>
</evidence>
<dbReference type="SUPFAM" id="SSF82109">
    <property type="entry name" value="MIR domain"/>
    <property type="match status" value="1"/>
</dbReference>
<evidence type="ECO:0000256" key="13">
    <source>
        <dbReference type="ARBA" id="ARBA00045102"/>
    </source>
</evidence>
<name>A0A2G5B1D3_COERN</name>
<evidence type="ECO:0000256" key="9">
    <source>
        <dbReference type="ARBA" id="ARBA00022824"/>
    </source>
</evidence>
<comment type="catalytic activity">
    <reaction evidence="12 14">
        <text>a di-trans,poly-cis-dolichyl beta-D-mannosyl phosphate + L-threonyl-[protein] = 3-O-(alpha-D-mannosyl)-L-threonyl-[protein] + a di-trans,poly-cis-dolichyl phosphate + H(+)</text>
        <dbReference type="Rhea" id="RHEA:53396"/>
        <dbReference type="Rhea" id="RHEA-COMP:11060"/>
        <dbReference type="Rhea" id="RHEA-COMP:13547"/>
        <dbReference type="Rhea" id="RHEA-COMP:19498"/>
        <dbReference type="Rhea" id="RHEA-COMP:19501"/>
        <dbReference type="ChEBI" id="CHEBI:15378"/>
        <dbReference type="ChEBI" id="CHEBI:30013"/>
        <dbReference type="ChEBI" id="CHEBI:57683"/>
        <dbReference type="ChEBI" id="CHEBI:58211"/>
        <dbReference type="ChEBI" id="CHEBI:137323"/>
        <dbReference type="EC" id="2.4.1.109"/>
    </reaction>
</comment>
<dbReference type="PANTHER" id="PTHR10050">
    <property type="entry name" value="DOLICHYL-PHOSPHATE-MANNOSE--PROTEIN MANNOSYLTRANSFERASE"/>
    <property type="match status" value="1"/>
</dbReference>
<feature type="region of interest" description="Disordered" evidence="15">
    <location>
        <begin position="1"/>
        <end position="21"/>
    </location>
</feature>
<dbReference type="EC" id="2.4.1.109" evidence="4 14"/>
<evidence type="ECO:0000256" key="4">
    <source>
        <dbReference type="ARBA" id="ARBA00012839"/>
    </source>
</evidence>
<feature type="transmembrane region" description="Helical" evidence="14">
    <location>
        <begin position="133"/>
        <end position="152"/>
    </location>
</feature>
<evidence type="ECO:0000313" key="18">
    <source>
        <dbReference type="Proteomes" id="UP000242474"/>
    </source>
</evidence>
<gene>
    <name evidence="17" type="ORF">COEREDRAFT_12133</name>
</gene>
<evidence type="ECO:0000259" key="16">
    <source>
        <dbReference type="PROSITE" id="PS50919"/>
    </source>
</evidence>